<dbReference type="RefSeq" id="WP_244378684.1">
    <property type="nucleotide sequence ID" value="NZ_CP083239.1"/>
</dbReference>
<dbReference type="InterPro" id="IPR002539">
    <property type="entry name" value="MaoC-like_dom"/>
</dbReference>
<dbReference type="PANTHER" id="PTHR43664">
    <property type="entry name" value="MONOAMINE OXIDASE-RELATED"/>
    <property type="match status" value="1"/>
</dbReference>
<dbReference type="Proteomes" id="UP000831684">
    <property type="component" value="Chromosome"/>
</dbReference>
<accession>A0A9E6ZTK9</accession>
<dbReference type="SUPFAM" id="SSF54637">
    <property type="entry name" value="Thioesterase/thiol ester dehydrase-isomerase"/>
    <property type="match status" value="1"/>
</dbReference>
<protein>
    <submittedName>
        <fullName evidence="2">Acyl dehydratase</fullName>
    </submittedName>
</protein>
<dbReference type="InterPro" id="IPR029069">
    <property type="entry name" value="HotDog_dom_sf"/>
</dbReference>
<dbReference type="PANTHER" id="PTHR43664:SF1">
    <property type="entry name" value="BETA-METHYLMALYL-COA DEHYDRATASE"/>
    <property type="match status" value="1"/>
</dbReference>
<proteinExistence type="predicted"/>
<name>A0A9E6ZTK9_9HYPH</name>
<dbReference type="EMBL" id="CP083239">
    <property type="protein sequence ID" value="UOK71486.1"/>
    <property type="molecule type" value="Genomic_DNA"/>
</dbReference>
<reference evidence="2" key="1">
    <citation type="submission" date="2021-09" db="EMBL/GenBank/DDBJ databases">
        <title>Network and meta-omics reveal the key degrader and cooperation patterns in an efficient 1,4-dioxane-degrading microbial community.</title>
        <authorList>
            <person name="Dai C."/>
        </authorList>
    </citation>
    <scope>NUCLEOTIDE SEQUENCE</scope>
    <source>
        <strain evidence="2">ZM13</strain>
    </source>
</reference>
<dbReference type="Pfam" id="PF01575">
    <property type="entry name" value="MaoC_dehydratas"/>
    <property type="match status" value="1"/>
</dbReference>
<dbReference type="KEGG" id="apol:K9D25_01790"/>
<sequence>MTVDATTLLSPAGALPPGLYGYDDLSEGAFFLTSGVTVTEAHIVGYAGISGDLFDVHMDDAFAREQGFPGRIAHGLLGLALIDGLKTRCPVRLQGIATLSWNWSFKAPILIGDRIAARFDVYAKRPTRRADRGIVSFNVNVVNQNGEVVQEGQTLLMMGGRKTSDAASA</sequence>
<gene>
    <name evidence="2" type="ORF">K9D25_01790</name>
</gene>
<dbReference type="AlphaFoldDB" id="A0A9E6ZTK9"/>
<evidence type="ECO:0000313" key="2">
    <source>
        <dbReference type="EMBL" id="UOK71486.1"/>
    </source>
</evidence>
<evidence type="ECO:0000259" key="1">
    <source>
        <dbReference type="Pfam" id="PF01575"/>
    </source>
</evidence>
<organism evidence="2 3">
    <name type="scientific">Ancylobacter polymorphus</name>
    <dbReference type="NCBI Taxonomy" id="223390"/>
    <lineage>
        <taxon>Bacteria</taxon>
        <taxon>Pseudomonadati</taxon>
        <taxon>Pseudomonadota</taxon>
        <taxon>Alphaproteobacteria</taxon>
        <taxon>Hyphomicrobiales</taxon>
        <taxon>Xanthobacteraceae</taxon>
        <taxon>Ancylobacter</taxon>
    </lineage>
</organism>
<dbReference type="InterPro" id="IPR052342">
    <property type="entry name" value="MCH/BMMD"/>
</dbReference>
<evidence type="ECO:0000313" key="3">
    <source>
        <dbReference type="Proteomes" id="UP000831684"/>
    </source>
</evidence>
<feature type="domain" description="MaoC-like" evidence="1">
    <location>
        <begin position="34"/>
        <end position="135"/>
    </location>
</feature>
<dbReference type="Gene3D" id="3.10.129.10">
    <property type="entry name" value="Hotdog Thioesterase"/>
    <property type="match status" value="1"/>
</dbReference>